<name>A0ABS1H9X3_9BACL</name>
<dbReference type="PANTHER" id="PTHR41247">
    <property type="entry name" value="HTH-TYPE TRANSCRIPTIONAL REPRESSOR YCNK"/>
    <property type="match status" value="1"/>
</dbReference>
<evidence type="ECO:0000313" key="2">
    <source>
        <dbReference type="Proteomes" id="UP000618943"/>
    </source>
</evidence>
<keyword evidence="2" id="KW-1185">Reference proteome</keyword>
<accession>A0ABS1H9X3</accession>
<proteinExistence type="predicted"/>
<dbReference type="PANTHER" id="PTHR41247:SF1">
    <property type="entry name" value="HTH-TYPE TRANSCRIPTIONAL REPRESSOR YCNK"/>
    <property type="match status" value="1"/>
</dbReference>
<reference evidence="1 2" key="1">
    <citation type="submission" date="2020-12" db="EMBL/GenBank/DDBJ databases">
        <title>YIM B01967 draft genome.</title>
        <authorList>
            <person name="Yan X."/>
        </authorList>
    </citation>
    <scope>NUCLEOTIDE SEQUENCE [LARGE SCALE GENOMIC DNA]</scope>
    <source>
        <strain evidence="1 2">YIM B01967</strain>
    </source>
</reference>
<evidence type="ECO:0000313" key="1">
    <source>
        <dbReference type="EMBL" id="MBK3496223.1"/>
    </source>
</evidence>
<dbReference type="Proteomes" id="UP000618943">
    <property type="component" value="Unassembled WGS sequence"/>
</dbReference>
<protein>
    <submittedName>
        <fullName evidence="1">Nitrous oxide reductase accessory protein NosL</fullName>
    </submittedName>
</protein>
<dbReference type="Pfam" id="PF05573">
    <property type="entry name" value="NosL"/>
    <property type="match status" value="1"/>
</dbReference>
<organism evidence="1 2">
    <name type="scientific">Viridibacillus soli</name>
    <dbReference type="NCBI Taxonomy" id="2798301"/>
    <lineage>
        <taxon>Bacteria</taxon>
        <taxon>Bacillati</taxon>
        <taxon>Bacillota</taxon>
        <taxon>Bacilli</taxon>
        <taxon>Bacillales</taxon>
        <taxon>Caryophanaceae</taxon>
        <taxon>Viridibacillus</taxon>
    </lineage>
</organism>
<dbReference type="SUPFAM" id="SSF160387">
    <property type="entry name" value="NosL/MerB-like"/>
    <property type="match status" value="1"/>
</dbReference>
<dbReference type="InterPro" id="IPR008719">
    <property type="entry name" value="N2O_reductase_NosL"/>
</dbReference>
<sequence>MLQACGNKEYKPREIVSETDVCEVCNMSIVHEDYAGQIALKNGDYKMFDDLGCLVEYMEDMDNDNLGQAFIKDGGGKDWVDVKTASYVYDKETWTPMSYGVIAFKSEGAAKDWMSEKKVGKLLSFADLEDFKWGVHH</sequence>
<dbReference type="EMBL" id="JAEOAH010000025">
    <property type="protein sequence ID" value="MBK3496223.1"/>
    <property type="molecule type" value="Genomic_DNA"/>
</dbReference>
<gene>
    <name evidence="1" type="ORF">JFL43_15400</name>
</gene>
<comment type="caution">
    <text evidence="1">The sequence shown here is derived from an EMBL/GenBank/DDBJ whole genome shotgun (WGS) entry which is preliminary data.</text>
</comment>